<dbReference type="Pfam" id="PF03462">
    <property type="entry name" value="PCRF"/>
    <property type="match status" value="1"/>
</dbReference>
<dbReference type="SUPFAM" id="SSF75620">
    <property type="entry name" value="Release factor"/>
    <property type="match status" value="1"/>
</dbReference>
<dbReference type="HAMAP" id="MF_00094">
    <property type="entry name" value="Rel_fac_2"/>
    <property type="match status" value="1"/>
</dbReference>
<comment type="similarity">
    <text evidence="2 5">Belongs to the prokaryotic/mitochondrial release factor family.</text>
</comment>
<dbReference type="InterPro" id="IPR004374">
    <property type="entry name" value="PrfB"/>
</dbReference>
<evidence type="ECO:0000256" key="1">
    <source>
        <dbReference type="ARBA" id="ARBA00002613"/>
    </source>
</evidence>
<reference evidence="10 11" key="1">
    <citation type="submission" date="2017-04" db="EMBL/GenBank/DDBJ databases">
        <title>Function of individual gut microbiota members based on whole genome sequencing of pure cultures obtained from chicken caecum.</title>
        <authorList>
            <person name="Medvecky M."/>
            <person name="Cejkova D."/>
            <person name="Polansky O."/>
            <person name="Karasova D."/>
            <person name="Kubasova T."/>
            <person name="Cizek A."/>
            <person name="Rychlik I."/>
        </authorList>
    </citation>
    <scope>NUCLEOTIDE SEQUENCE [LARGE SCALE GENOMIC DNA]</scope>
    <source>
        <strain evidence="10">An179</strain>
        <strain evidence="11">An180</strain>
    </source>
</reference>
<dbReference type="PROSITE" id="PS00745">
    <property type="entry name" value="RF_PROK_I"/>
    <property type="match status" value="1"/>
</dbReference>
<dbReference type="Pfam" id="PF00472">
    <property type="entry name" value="RF-1"/>
    <property type="match status" value="1"/>
</dbReference>
<comment type="function">
    <text evidence="1 5">Peptide chain release factor 2 directs the termination of translation in response to the peptide chain termination codons UGA and UAA.</text>
</comment>
<dbReference type="InterPro" id="IPR045853">
    <property type="entry name" value="Pep_chain_release_fac_I_sf"/>
</dbReference>
<gene>
    <name evidence="5" type="primary">prfB</name>
    <name evidence="9" type="ORF">B5F15_05685</name>
    <name evidence="8" type="ORF">B5F17_01590</name>
</gene>
<dbReference type="NCBIfam" id="TIGR00020">
    <property type="entry name" value="prfB"/>
    <property type="match status" value="1"/>
</dbReference>
<dbReference type="Proteomes" id="UP000195326">
    <property type="component" value="Unassembled WGS sequence"/>
</dbReference>
<dbReference type="RefSeq" id="WP_016148079.1">
    <property type="nucleotide sequence ID" value="NZ_CABKSA010000002.1"/>
</dbReference>
<name>A0A1Y4LD23_9FIRM</name>
<dbReference type="Proteomes" id="UP000195897">
    <property type="component" value="Unassembled WGS sequence"/>
</dbReference>
<dbReference type="EMBL" id="NFKK01000001">
    <property type="protein sequence ID" value="OUP54624.1"/>
    <property type="molecule type" value="Genomic_DNA"/>
</dbReference>
<evidence type="ECO:0000256" key="4">
    <source>
        <dbReference type="ARBA" id="ARBA00022917"/>
    </source>
</evidence>
<evidence type="ECO:0000256" key="3">
    <source>
        <dbReference type="ARBA" id="ARBA00022481"/>
    </source>
</evidence>
<dbReference type="Gene3D" id="3.30.70.1660">
    <property type="match status" value="1"/>
</dbReference>
<evidence type="ECO:0000259" key="7">
    <source>
        <dbReference type="PROSITE" id="PS00745"/>
    </source>
</evidence>
<protein>
    <recommendedName>
        <fullName evidence="5 6">Peptide chain release factor 2</fullName>
        <shortName evidence="5">RF-2</shortName>
    </recommendedName>
</protein>
<organism evidence="8 11">
    <name type="scientific">Butyricicoccus pullicaecorum</name>
    <dbReference type="NCBI Taxonomy" id="501571"/>
    <lineage>
        <taxon>Bacteria</taxon>
        <taxon>Bacillati</taxon>
        <taxon>Bacillota</taxon>
        <taxon>Clostridia</taxon>
        <taxon>Eubacteriales</taxon>
        <taxon>Butyricicoccaceae</taxon>
        <taxon>Butyricicoccus</taxon>
    </lineage>
</organism>
<keyword evidence="4 5" id="KW-0648">Protein biosynthesis</keyword>
<dbReference type="Gene3D" id="1.20.58.410">
    <property type="entry name" value="Release factor"/>
    <property type="match status" value="1"/>
</dbReference>
<evidence type="ECO:0000313" key="10">
    <source>
        <dbReference type="Proteomes" id="UP000195326"/>
    </source>
</evidence>
<comment type="subcellular location">
    <subcellularLocation>
        <location evidence="5">Cytoplasm</location>
    </subcellularLocation>
</comment>
<feature type="domain" description="Prokaryotic-type class I peptide chain release factors" evidence="7">
    <location>
        <begin position="246"/>
        <end position="262"/>
    </location>
</feature>
<dbReference type="AlphaFoldDB" id="A0A1Y4LD23"/>
<evidence type="ECO:0000256" key="6">
    <source>
        <dbReference type="NCBIfam" id="TIGR00020"/>
    </source>
</evidence>
<evidence type="ECO:0000256" key="5">
    <source>
        <dbReference type="HAMAP-Rule" id="MF_00094"/>
    </source>
</evidence>
<dbReference type="InterPro" id="IPR005139">
    <property type="entry name" value="PCRF"/>
</dbReference>
<comment type="PTM">
    <text evidence="5">Methylated by PrmC. Methylation increases the termination efficiency of RF2.</text>
</comment>
<dbReference type="GO" id="GO:0005737">
    <property type="term" value="C:cytoplasm"/>
    <property type="evidence" value="ECO:0007669"/>
    <property type="project" value="UniProtKB-SubCell"/>
</dbReference>
<dbReference type="Gene3D" id="3.30.160.20">
    <property type="match status" value="1"/>
</dbReference>
<dbReference type="EMBL" id="NFKL01000006">
    <property type="protein sequence ID" value="OUP59542.1"/>
    <property type="molecule type" value="Genomic_DNA"/>
</dbReference>
<dbReference type="GO" id="GO:0016149">
    <property type="term" value="F:translation release factor activity, codon specific"/>
    <property type="evidence" value="ECO:0007669"/>
    <property type="project" value="UniProtKB-UniRule"/>
</dbReference>
<comment type="caution">
    <text evidence="8">The sequence shown here is derived from an EMBL/GenBank/DDBJ whole genome shotgun (WGS) entry which is preliminary data.</text>
</comment>
<proteinExistence type="inferred from homology"/>
<evidence type="ECO:0000313" key="8">
    <source>
        <dbReference type="EMBL" id="OUP54624.1"/>
    </source>
</evidence>
<dbReference type="InterPro" id="IPR000352">
    <property type="entry name" value="Pep_chain_release_fac_I"/>
</dbReference>
<evidence type="ECO:0000313" key="9">
    <source>
        <dbReference type="EMBL" id="OUP59542.1"/>
    </source>
</evidence>
<feature type="modified residue" description="N5-methylglutamine" evidence="5">
    <location>
        <position position="253"/>
    </location>
</feature>
<dbReference type="PANTHER" id="PTHR43116">
    <property type="entry name" value="PEPTIDE CHAIN RELEASE FACTOR 2"/>
    <property type="match status" value="1"/>
</dbReference>
<dbReference type="STRING" id="501571.GCA_900143195_02772"/>
<dbReference type="SMART" id="SM00937">
    <property type="entry name" value="PCRF"/>
    <property type="match status" value="1"/>
</dbReference>
<dbReference type="PANTHER" id="PTHR43116:SF3">
    <property type="entry name" value="CLASS I PEPTIDE CHAIN RELEASE FACTOR"/>
    <property type="match status" value="1"/>
</dbReference>
<keyword evidence="3 5" id="KW-0488">Methylation</keyword>
<evidence type="ECO:0000256" key="2">
    <source>
        <dbReference type="ARBA" id="ARBA00010835"/>
    </source>
</evidence>
<sequence length="375" mass="42360">MLQFEEYKVKLHNLEPAIEELRGNLGLEQAAREVDELEMKSAQPGFWDDPEASQKVVSRMGSLKEKIETFNRMYAQWEDLITLCELAIESEDESMLEELETGFAELEESISRQKLQTLLTGEYDKNNALVSFHAGAGGTEAQDWCSMLYRMYTRWAERHGFTYKIMDYQDGEEAGLKSADILIEGENAYGYLKGESGVHRLVRISPFDSSGRRHTSFSAVEVIPEIADDSQDVEINPADIEMQVFRSSGAGGQHINKTSSAVRLIHKPTGIVVACQTERSQFQNKDNCMKMLRSKLVEIKEREHLDKISDIKGDQKKIEWGSQIRSYVFMPYTLAKDTRTAFESSNINAVMDGDIDGFINAYLTAAATGNWASKV</sequence>
<keyword evidence="5" id="KW-0963">Cytoplasm</keyword>
<dbReference type="FunFam" id="3.30.160.20:FF:000004">
    <property type="entry name" value="Peptide chain release factor 1"/>
    <property type="match status" value="1"/>
</dbReference>
<evidence type="ECO:0000313" key="11">
    <source>
        <dbReference type="Proteomes" id="UP000195897"/>
    </source>
</evidence>
<accession>A0A1Y4LD23</accession>
<reference evidence="8" key="2">
    <citation type="journal article" date="2018" name="BMC Genomics">
        <title>Whole genome sequencing and function prediction of 133 gut anaerobes isolated from chicken caecum in pure cultures.</title>
        <authorList>
            <person name="Medvecky M."/>
            <person name="Cejkova D."/>
            <person name="Polansky O."/>
            <person name="Karasova D."/>
            <person name="Kubasova T."/>
            <person name="Cizek A."/>
            <person name="Rychlik I."/>
        </authorList>
    </citation>
    <scope>NUCLEOTIDE SEQUENCE</scope>
    <source>
        <strain evidence="9">An179</strain>
        <strain evidence="8">An180</strain>
    </source>
</reference>